<keyword evidence="8" id="KW-1185">Reference proteome</keyword>
<feature type="domain" description="Cytochrome c" evidence="6">
    <location>
        <begin position="61"/>
        <end position="193"/>
    </location>
</feature>
<keyword evidence="1 4" id="KW-0349">Heme</keyword>
<evidence type="ECO:0000313" key="7">
    <source>
        <dbReference type="EMBL" id="SEQ51484.1"/>
    </source>
</evidence>
<evidence type="ECO:0000313" key="8">
    <source>
        <dbReference type="Proteomes" id="UP000198749"/>
    </source>
</evidence>
<dbReference type="Pfam" id="PF00034">
    <property type="entry name" value="Cytochrom_C"/>
    <property type="match status" value="1"/>
</dbReference>
<evidence type="ECO:0000256" key="1">
    <source>
        <dbReference type="ARBA" id="ARBA00022617"/>
    </source>
</evidence>
<keyword evidence="5" id="KW-0732">Signal</keyword>
<proteinExistence type="predicted"/>
<name>A0A1H9GNA1_9GAMM</name>
<dbReference type="Proteomes" id="UP000198749">
    <property type="component" value="Unassembled WGS sequence"/>
</dbReference>
<dbReference type="SUPFAM" id="SSF53822">
    <property type="entry name" value="Periplasmic binding protein-like I"/>
    <property type="match status" value="1"/>
</dbReference>
<dbReference type="STRING" id="355243.SAMN03080615_01785"/>
<evidence type="ECO:0000259" key="6">
    <source>
        <dbReference type="PROSITE" id="PS51007"/>
    </source>
</evidence>
<dbReference type="InterPro" id="IPR028082">
    <property type="entry name" value="Peripla_BP_I"/>
</dbReference>
<sequence length="580" mass="64713">MSVINALLSAAFVVVIGCLPLTGQAGQATVQAESASPQPDIEQLTPDSATEAGLANQFARNQPSEGRSLFMTGRPSDGSSISVLSQGQSLPGELFACANCHRHSGLGTSEGGYQVPDITGPTLFAPIEVKQRELYAERTEGFYTRPAYTRETLRMAITQGISSTGKTLSKVMPRYQLSDAQTDALINYLNTLDYSAPPGVSADNLQLATIVTDDVSAEEKQALLSTLNQFIKEKNAQTRHEVRRVKYSPWHKDWQYDNYRHWELNLWELRGDPSTWFAQLQQYYDTNPVFAVVGGASHQRWAPVSAFCEAQALPCLFPNTDLPPDTPGHYSIYFSAGMNLEARRVIYFLKQHSRYNRVIQVTGEDIRSTVAAKTLAHRVNSLSHAPVAETMTSETMTLSAYLNNPSRTSENSANTLYILWLTGPELKKLPAHSGLTDATVILSSTLLNRQLDQIPEWLSEQSWLLHPYSLPGSTSQRIRSKTWLYARGIATPYERLQSNTYLALSVLTESMMHIRSNFSQDYLIERIEHMLENSPETSVYQRLTLAPGQRFASKGSYLIPLKKLDGSAEETRQYWAAPER</sequence>
<dbReference type="RefSeq" id="WP_091356792.1">
    <property type="nucleotide sequence ID" value="NZ_AP025284.1"/>
</dbReference>
<dbReference type="EMBL" id="FOGB01000004">
    <property type="protein sequence ID" value="SEQ51484.1"/>
    <property type="molecule type" value="Genomic_DNA"/>
</dbReference>
<reference evidence="8" key="1">
    <citation type="submission" date="2016-10" db="EMBL/GenBank/DDBJ databases">
        <authorList>
            <person name="Varghese N."/>
            <person name="Submissions S."/>
        </authorList>
    </citation>
    <scope>NUCLEOTIDE SEQUENCE [LARGE SCALE GENOMIC DNA]</scope>
    <source>
        <strain evidence="8">DSM 18887</strain>
    </source>
</reference>
<feature type="chain" id="PRO_5011497645" evidence="5">
    <location>
        <begin position="26"/>
        <end position="580"/>
    </location>
</feature>
<evidence type="ECO:0000256" key="4">
    <source>
        <dbReference type="PROSITE-ProRule" id="PRU00433"/>
    </source>
</evidence>
<dbReference type="PROSITE" id="PS51007">
    <property type="entry name" value="CYTC"/>
    <property type="match status" value="1"/>
</dbReference>
<gene>
    <name evidence="7" type="ORF">SAMN03080615_01785</name>
</gene>
<dbReference type="SUPFAM" id="SSF46626">
    <property type="entry name" value="Cytochrome c"/>
    <property type="match status" value="1"/>
</dbReference>
<dbReference type="Gene3D" id="1.10.760.10">
    <property type="entry name" value="Cytochrome c-like domain"/>
    <property type="match status" value="1"/>
</dbReference>
<evidence type="ECO:0000256" key="3">
    <source>
        <dbReference type="ARBA" id="ARBA00023004"/>
    </source>
</evidence>
<dbReference type="GO" id="GO:0020037">
    <property type="term" value="F:heme binding"/>
    <property type="evidence" value="ECO:0007669"/>
    <property type="project" value="InterPro"/>
</dbReference>
<organism evidence="7 8">
    <name type="scientific">Amphritea atlantica</name>
    <dbReference type="NCBI Taxonomy" id="355243"/>
    <lineage>
        <taxon>Bacteria</taxon>
        <taxon>Pseudomonadati</taxon>
        <taxon>Pseudomonadota</taxon>
        <taxon>Gammaproteobacteria</taxon>
        <taxon>Oceanospirillales</taxon>
        <taxon>Oceanospirillaceae</taxon>
        <taxon>Amphritea</taxon>
    </lineage>
</organism>
<dbReference type="GO" id="GO:0009055">
    <property type="term" value="F:electron transfer activity"/>
    <property type="evidence" value="ECO:0007669"/>
    <property type="project" value="InterPro"/>
</dbReference>
<accession>A0A1H9GNA1</accession>
<dbReference type="GO" id="GO:0046872">
    <property type="term" value="F:metal ion binding"/>
    <property type="evidence" value="ECO:0007669"/>
    <property type="project" value="UniProtKB-KW"/>
</dbReference>
<dbReference type="InterPro" id="IPR009056">
    <property type="entry name" value="Cyt_c-like_dom"/>
</dbReference>
<evidence type="ECO:0000256" key="2">
    <source>
        <dbReference type="ARBA" id="ARBA00022723"/>
    </source>
</evidence>
<dbReference type="AlphaFoldDB" id="A0A1H9GNA1"/>
<dbReference type="InterPro" id="IPR036909">
    <property type="entry name" value="Cyt_c-like_dom_sf"/>
</dbReference>
<dbReference type="OrthoDB" id="5558268at2"/>
<evidence type="ECO:0000256" key="5">
    <source>
        <dbReference type="SAM" id="SignalP"/>
    </source>
</evidence>
<keyword evidence="3 4" id="KW-0408">Iron</keyword>
<feature type="signal peptide" evidence="5">
    <location>
        <begin position="1"/>
        <end position="25"/>
    </location>
</feature>
<protein>
    <submittedName>
        <fullName evidence="7">Cytochrome c</fullName>
    </submittedName>
</protein>
<keyword evidence="2 4" id="KW-0479">Metal-binding</keyword>